<gene>
    <name evidence="12" type="ORF">SHERM_24173</name>
</gene>
<sequence length="369" mass="41653">MASRDSRVKDPLYCRKEKSLGLLCTNFLRLYNRDGVESIGLDDAASQLGVERRRIYDIINILESLWVLERKGKSQYTWKGFGTIPEALKFLKDQGVKEEFGAHISDVPNKEECGQSQSKTDGQDRYPESDKGEHKREKSLALLAQNFVKLFLCSDVDLISLDRASLALLGNVHDPKAMRTKVRRLYDIANVFSSMGLLEKTRDRDSGKPAFQWIGMGRDRAYGSSISLDVKNPKKREFGNDITNTLVKRSNTNASFAWKLNDSVNKENCSKDKHKLKGANDGSSTEQLQKNSQKNFVFGPFTPNATTSADQGTRNSGQIQNQESLPFASQPKYSNQAIYELFQHYAEAWKTWHHVEAENKQETNPGPGS</sequence>
<dbReference type="SUPFAM" id="SSF46785">
    <property type="entry name" value="Winged helix' DNA-binding domain"/>
    <property type="match status" value="2"/>
</dbReference>
<keyword evidence="3" id="KW-0678">Repressor</keyword>
<dbReference type="InterPro" id="IPR015633">
    <property type="entry name" value="E2F"/>
</dbReference>
<evidence type="ECO:0000256" key="1">
    <source>
        <dbReference type="ARBA" id="ARBA00004123"/>
    </source>
</evidence>
<dbReference type="Proteomes" id="UP001153555">
    <property type="component" value="Unassembled WGS sequence"/>
</dbReference>
<dbReference type="EMBL" id="CACSLK010027752">
    <property type="protein sequence ID" value="CAA0828478.1"/>
    <property type="molecule type" value="Genomic_DNA"/>
</dbReference>
<keyword evidence="4 9" id="KW-0805">Transcription regulation</keyword>
<feature type="compositionally biased region" description="Polar residues" evidence="10">
    <location>
        <begin position="303"/>
        <end position="319"/>
    </location>
</feature>
<dbReference type="PANTHER" id="PTHR12081:SF7">
    <property type="entry name" value="TRANSCRIPTION FACTOR EFL-3"/>
    <property type="match status" value="1"/>
</dbReference>
<evidence type="ECO:0000259" key="11">
    <source>
        <dbReference type="SMART" id="SM01372"/>
    </source>
</evidence>
<dbReference type="Pfam" id="PF02319">
    <property type="entry name" value="WHD_E2F_TDP"/>
    <property type="match status" value="2"/>
</dbReference>
<dbReference type="InterPro" id="IPR036390">
    <property type="entry name" value="WH_DNA-bd_sf"/>
</dbReference>
<protein>
    <submittedName>
        <fullName evidence="12">E2F transcription factor-like E2FF</fullName>
    </submittedName>
</protein>
<dbReference type="Gene3D" id="1.10.10.10">
    <property type="entry name" value="Winged helix-like DNA-binding domain superfamily/Winged helix DNA-binding domain"/>
    <property type="match status" value="2"/>
</dbReference>
<evidence type="ECO:0000256" key="6">
    <source>
        <dbReference type="ARBA" id="ARBA00023163"/>
    </source>
</evidence>
<evidence type="ECO:0000313" key="13">
    <source>
        <dbReference type="Proteomes" id="UP001153555"/>
    </source>
</evidence>
<accession>A0A9N7N7J4</accession>
<feature type="domain" description="E2F/DP family winged-helix DNA-binding" evidence="11">
    <location>
        <begin position="15"/>
        <end position="80"/>
    </location>
</feature>
<dbReference type="FunFam" id="1.10.10.10:FF:000295">
    <property type="entry name" value="E2F transcription factor-like E2FE"/>
    <property type="match status" value="1"/>
</dbReference>
<feature type="compositionally biased region" description="Basic and acidic residues" evidence="10">
    <location>
        <begin position="121"/>
        <end position="132"/>
    </location>
</feature>
<name>A0A9N7N7J4_STRHE</name>
<keyword evidence="7 9" id="KW-0539">Nucleus</keyword>
<comment type="subcellular location">
    <subcellularLocation>
        <location evidence="1 9">Nucleus</location>
    </subcellularLocation>
</comment>
<evidence type="ECO:0000256" key="5">
    <source>
        <dbReference type="ARBA" id="ARBA00023125"/>
    </source>
</evidence>
<organism evidence="12 13">
    <name type="scientific">Striga hermonthica</name>
    <name type="common">Purple witchweed</name>
    <name type="synonym">Buchnera hermonthica</name>
    <dbReference type="NCBI Taxonomy" id="68872"/>
    <lineage>
        <taxon>Eukaryota</taxon>
        <taxon>Viridiplantae</taxon>
        <taxon>Streptophyta</taxon>
        <taxon>Embryophyta</taxon>
        <taxon>Tracheophyta</taxon>
        <taxon>Spermatophyta</taxon>
        <taxon>Magnoliopsida</taxon>
        <taxon>eudicotyledons</taxon>
        <taxon>Gunneridae</taxon>
        <taxon>Pentapetalae</taxon>
        <taxon>asterids</taxon>
        <taxon>lamiids</taxon>
        <taxon>Lamiales</taxon>
        <taxon>Orobanchaceae</taxon>
        <taxon>Buchnereae</taxon>
        <taxon>Striga</taxon>
    </lineage>
</organism>
<dbReference type="GO" id="GO:0000978">
    <property type="term" value="F:RNA polymerase II cis-regulatory region sequence-specific DNA binding"/>
    <property type="evidence" value="ECO:0007669"/>
    <property type="project" value="InterPro"/>
</dbReference>
<evidence type="ECO:0000256" key="9">
    <source>
        <dbReference type="RuleBase" id="RU003796"/>
    </source>
</evidence>
<dbReference type="GO" id="GO:0090575">
    <property type="term" value="C:RNA polymerase II transcription regulator complex"/>
    <property type="evidence" value="ECO:0007669"/>
    <property type="project" value="TreeGrafter"/>
</dbReference>
<feature type="region of interest" description="Disordered" evidence="10">
    <location>
        <begin position="107"/>
        <end position="132"/>
    </location>
</feature>
<feature type="compositionally biased region" description="Polar residues" evidence="10">
    <location>
        <begin position="281"/>
        <end position="295"/>
    </location>
</feature>
<reference evidence="12" key="1">
    <citation type="submission" date="2019-12" db="EMBL/GenBank/DDBJ databases">
        <authorList>
            <person name="Scholes J."/>
        </authorList>
    </citation>
    <scope>NUCLEOTIDE SEQUENCE</scope>
</reference>
<evidence type="ECO:0000256" key="3">
    <source>
        <dbReference type="ARBA" id="ARBA00022491"/>
    </source>
</evidence>
<dbReference type="InterPro" id="IPR036388">
    <property type="entry name" value="WH-like_DNA-bd_sf"/>
</dbReference>
<proteinExistence type="inferred from homology"/>
<comment type="caution">
    <text evidence="12">The sequence shown here is derived from an EMBL/GenBank/DDBJ whole genome shotgun (WGS) entry which is preliminary data.</text>
</comment>
<keyword evidence="5 9" id="KW-0238">DNA-binding</keyword>
<evidence type="ECO:0000256" key="8">
    <source>
        <dbReference type="ARBA" id="ARBA00023306"/>
    </source>
</evidence>
<comment type="similarity">
    <text evidence="2 9">Belongs to the E2F/DP family.</text>
</comment>
<dbReference type="InterPro" id="IPR003316">
    <property type="entry name" value="E2F_WHTH_DNA-bd_dom"/>
</dbReference>
<dbReference type="GO" id="GO:0000981">
    <property type="term" value="F:DNA-binding transcription factor activity, RNA polymerase II-specific"/>
    <property type="evidence" value="ECO:0007669"/>
    <property type="project" value="TreeGrafter"/>
</dbReference>
<evidence type="ECO:0000256" key="10">
    <source>
        <dbReference type="SAM" id="MobiDB-lite"/>
    </source>
</evidence>
<keyword evidence="13" id="KW-1185">Reference proteome</keyword>
<evidence type="ECO:0000256" key="4">
    <source>
        <dbReference type="ARBA" id="ARBA00023015"/>
    </source>
</evidence>
<feature type="domain" description="E2F/DP family winged-helix DNA-binding" evidence="11">
    <location>
        <begin position="135"/>
        <end position="215"/>
    </location>
</feature>
<dbReference type="FunFam" id="1.10.10.10:FF:000073">
    <property type="entry name" value="E2F transcription factor 8"/>
    <property type="match status" value="1"/>
</dbReference>
<feature type="region of interest" description="Disordered" evidence="10">
    <location>
        <begin position="268"/>
        <end position="319"/>
    </location>
</feature>
<dbReference type="SMART" id="SM01372">
    <property type="entry name" value="E2F_TDP"/>
    <property type="match status" value="2"/>
</dbReference>
<dbReference type="PANTHER" id="PTHR12081">
    <property type="entry name" value="TRANSCRIPTION FACTOR E2F"/>
    <property type="match status" value="1"/>
</dbReference>
<evidence type="ECO:0000313" key="12">
    <source>
        <dbReference type="EMBL" id="CAA0828478.1"/>
    </source>
</evidence>
<evidence type="ECO:0000256" key="2">
    <source>
        <dbReference type="ARBA" id="ARBA00010940"/>
    </source>
</evidence>
<dbReference type="OrthoDB" id="5318at2759"/>
<keyword evidence="6 9" id="KW-0804">Transcription</keyword>
<keyword evidence="8" id="KW-0131">Cell cycle</keyword>
<evidence type="ECO:0000256" key="7">
    <source>
        <dbReference type="ARBA" id="ARBA00023242"/>
    </source>
</evidence>
<dbReference type="AlphaFoldDB" id="A0A9N7N7J4"/>